<keyword evidence="6" id="KW-0547">Nucleotide-binding</keyword>
<evidence type="ECO:0000256" key="3">
    <source>
        <dbReference type="ARBA" id="ARBA00012509"/>
    </source>
</evidence>
<keyword evidence="8" id="KW-0501">Molybdenum cofactor biosynthesis</keyword>
<dbReference type="Proteomes" id="UP000054770">
    <property type="component" value="Unassembled WGS sequence"/>
</dbReference>
<keyword evidence="13" id="KW-1185">Reference proteome</keyword>
<dbReference type="Pfam" id="PF00994">
    <property type="entry name" value="MoCF_biosynth"/>
    <property type="match status" value="1"/>
</dbReference>
<keyword evidence="5" id="KW-0808">Transferase</keyword>
<dbReference type="GO" id="GO:0061598">
    <property type="term" value="F:molybdopterin adenylyltransferase activity"/>
    <property type="evidence" value="ECO:0007669"/>
    <property type="project" value="UniProtKB-EC"/>
</dbReference>
<keyword evidence="7" id="KW-0067">ATP-binding</keyword>
<evidence type="ECO:0000256" key="10">
    <source>
        <dbReference type="ARBA" id="ARBA00058212"/>
    </source>
</evidence>
<dbReference type="NCBIfam" id="NF006932">
    <property type="entry name" value="PRK09417.1"/>
    <property type="match status" value="1"/>
</dbReference>
<dbReference type="PROSITE" id="PS01078">
    <property type="entry name" value="MOCF_BIOSYNTHESIS_1"/>
    <property type="match status" value="1"/>
</dbReference>
<dbReference type="PANTHER" id="PTHR43764:SF1">
    <property type="entry name" value="MOLYBDOPTERIN MOLYBDOTRANSFERASE"/>
    <property type="match status" value="1"/>
</dbReference>
<dbReference type="InterPro" id="IPR008284">
    <property type="entry name" value="MoCF_biosynth_CS"/>
</dbReference>
<comment type="pathway">
    <text evidence="1">Cofactor biosynthesis; molybdopterin biosynthesis.</text>
</comment>
<protein>
    <recommendedName>
        <fullName evidence="4">Molybdopterin adenylyltransferase</fullName>
        <ecNumber evidence="3">2.7.7.75</ecNumber>
    </recommendedName>
</protein>
<dbReference type="PANTHER" id="PTHR43764">
    <property type="entry name" value="MOLYBDENUM COFACTOR BIOSYNTHESIS"/>
    <property type="match status" value="1"/>
</dbReference>
<proteinExistence type="inferred from homology"/>
<reference evidence="12" key="1">
    <citation type="submission" date="2016-01" db="EMBL/GenBank/DDBJ databases">
        <authorList>
            <person name="Peeters C."/>
        </authorList>
    </citation>
    <scope>NUCLEOTIDE SEQUENCE [LARGE SCALE GENOMIC DNA]</scope>
    <source>
        <strain evidence="12">LMG 22940</strain>
    </source>
</reference>
<dbReference type="CDD" id="cd00886">
    <property type="entry name" value="MogA_MoaB"/>
    <property type="match status" value="1"/>
</dbReference>
<evidence type="ECO:0000256" key="2">
    <source>
        <dbReference type="ARBA" id="ARBA00006112"/>
    </source>
</evidence>
<dbReference type="SMART" id="SM00852">
    <property type="entry name" value="MoCF_biosynth"/>
    <property type="match status" value="1"/>
</dbReference>
<dbReference type="AlphaFoldDB" id="A0A158H656"/>
<evidence type="ECO:0000313" key="13">
    <source>
        <dbReference type="Proteomes" id="UP000054770"/>
    </source>
</evidence>
<evidence type="ECO:0000256" key="5">
    <source>
        <dbReference type="ARBA" id="ARBA00022679"/>
    </source>
</evidence>
<name>A0A158H656_9BURK</name>
<dbReference type="InterPro" id="IPR036425">
    <property type="entry name" value="MoaB/Mog-like_dom_sf"/>
</dbReference>
<evidence type="ECO:0000256" key="4">
    <source>
        <dbReference type="ARBA" id="ARBA00013491"/>
    </source>
</evidence>
<comment type="caution">
    <text evidence="12">The sequence shown here is derived from an EMBL/GenBank/DDBJ whole genome shotgun (WGS) entry which is preliminary data.</text>
</comment>
<dbReference type="NCBIfam" id="TIGR00177">
    <property type="entry name" value="molyb_syn"/>
    <property type="match status" value="1"/>
</dbReference>
<evidence type="ECO:0000313" key="12">
    <source>
        <dbReference type="EMBL" id="SAL39776.1"/>
    </source>
</evidence>
<comment type="similarity">
    <text evidence="2">Belongs to the MoaB/Mog family.</text>
</comment>
<dbReference type="GO" id="GO:0006777">
    <property type="term" value="P:Mo-molybdopterin cofactor biosynthetic process"/>
    <property type="evidence" value="ECO:0007669"/>
    <property type="project" value="UniProtKB-KW"/>
</dbReference>
<sequence length="214" mass="22997">MPKPVTMMTKPTRNHPDELIVGLVSISDRASQGVYEDKGIPSLQTWLDETLATPWRAETRLIQDDAATISATLVELVDQAGCDLVLTTGGTGPARRDVTPEATLTVATKPMPGFGEQMRQISLNFVPTAILSRQVAVIRETADHAALIINLPGQPKSIRETLEGLKDGEGKTTVPGIFAAVPYCIDLIGGPYIETRPETVAAFRPKSAIRPAKS</sequence>
<comment type="catalytic activity">
    <reaction evidence="9">
        <text>molybdopterin + ATP + H(+) = adenylyl-molybdopterin + diphosphate</text>
        <dbReference type="Rhea" id="RHEA:31331"/>
        <dbReference type="ChEBI" id="CHEBI:15378"/>
        <dbReference type="ChEBI" id="CHEBI:30616"/>
        <dbReference type="ChEBI" id="CHEBI:33019"/>
        <dbReference type="ChEBI" id="CHEBI:58698"/>
        <dbReference type="ChEBI" id="CHEBI:62727"/>
        <dbReference type="EC" id="2.7.7.75"/>
    </reaction>
</comment>
<gene>
    <name evidence="12" type="ORF">AWB68_01736</name>
</gene>
<dbReference type="InterPro" id="IPR051920">
    <property type="entry name" value="MPT_Adenylyltrnsfr/MoaC-Rel"/>
</dbReference>
<dbReference type="Gene3D" id="3.40.980.10">
    <property type="entry name" value="MoaB/Mog-like domain"/>
    <property type="match status" value="1"/>
</dbReference>
<evidence type="ECO:0000259" key="11">
    <source>
        <dbReference type="SMART" id="SM00852"/>
    </source>
</evidence>
<dbReference type="SUPFAM" id="SSF53218">
    <property type="entry name" value="Molybdenum cofactor biosynthesis proteins"/>
    <property type="match status" value="1"/>
</dbReference>
<evidence type="ECO:0000256" key="7">
    <source>
        <dbReference type="ARBA" id="ARBA00022840"/>
    </source>
</evidence>
<dbReference type="InterPro" id="IPR001453">
    <property type="entry name" value="MoaB/Mog_dom"/>
</dbReference>
<evidence type="ECO:0000256" key="8">
    <source>
        <dbReference type="ARBA" id="ARBA00023150"/>
    </source>
</evidence>
<accession>A0A158H656</accession>
<evidence type="ECO:0000256" key="6">
    <source>
        <dbReference type="ARBA" id="ARBA00022741"/>
    </source>
</evidence>
<dbReference type="EMBL" id="FCON02000013">
    <property type="protein sequence ID" value="SAL39776.1"/>
    <property type="molecule type" value="Genomic_DNA"/>
</dbReference>
<evidence type="ECO:0000256" key="1">
    <source>
        <dbReference type="ARBA" id="ARBA00005046"/>
    </source>
</evidence>
<dbReference type="UniPathway" id="UPA00344"/>
<evidence type="ECO:0000256" key="9">
    <source>
        <dbReference type="ARBA" id="ARBA00051131"/>
    </source>
</evidence>
<organism evidence="12 13">
    <name type="scientific">Caballeronia choica</name>
    <dbReference type="NCBI Taxonomy" id="326476"/>
    <lineage>
        <taxon>Bacteria</taxon>
        <taxon>Pseudomonadati</taxon>
        <taxon>Pseudomonadota</taxon>
        <taxon>Betaproteobacteria</taxon>
        <taxon>Burkholderiales</taxon>
        <taxon>Burkholderiaceae</taxon>
        <taxon>Caballeronia</taxon>
    </lineage>
</organism>
<dbReference type="EC" id="2.7.7.75" evidence="3"/>
<dbReference type="GO" id="GO:0005524">
    <property type="term" value="F:ATP binding"/>
    <property type="evidence" value="ECO:0007669"/>
    <property type="project" value="UniProtKB-KW"/>
</dbReference>
<dbReference type="FunFam" id="3.40.980.10:FF:000005">
    <property type="entry name" value="Molybdopterin biosynthesis mog protein"/>
    <property type="match status" value="1"/>
</dbReference>
<comment type="function">
    <text evidence="10">Catalyzes the adenylation of molybdopterin as part of the biosynthesis of the molybdenum-cofactor.</text>
</comment>
<feature type="domain" description="MoaB/Mog" evidence="11">
    <location>
        <begin position="22"/>
        <end position="173"/>
    </location>
</feature>